<comment type="caution">
    <text evidence="1">The sequence shown here is derived from an EMBL/GenBank/DDBJ whole genome shotgun (WGS) entry which is preliminary data.</text>
</comment>
<evidence type="ECO:0000313" key="1">
    <source>
        <dbReference type="EMBL" id="OLP76148.1"/>
    </source>
</evidence>
<keyword evidence="2" id="KW-1185">Reference proteome</keyword>
<accession>A0A1Q9BZP2</accession>
<gene>
    <name evidence="1" type="ORF">AK812_SmicGene43953</name>
</gene>
<proteinExistence type="predicted"/>
<dbReference type="AlphaFoldDB" id="A0A1Q9BZP2"/>
<organism evidence="1 2">
    <name type="scientific">Symbiodinium microadriaticum</name>
    <name type="common">Dinoflagellate</name>
    <name type="synonym">Zooxanthella microadriatica</name>
    <dbReference type="NCBI Taxonomy" id="2951"/>
    <lineage>
        <taxon>Eukaryota</taxon>
        <taxon>Sar</taxon>
        <taxon>Alveolata</taxon>
        <taxon>Dinophyceae</taxon>
        <taxon>Suessiales</taxon>
        <taxon>Symbiodiniaceae</taxon>
        <taxon>Symbiodinium</taxon>
    </lineage>
</organism>
<name>A0A1Q9BZP2_SYMMI</name>
<dbReference type="OrthoDB" id="10286091at2759"/>
<dbReference type="Proteomes" id="UP000186817">
    <property type="component" value="Unassembled WGS sequence"/>
</dbReference>
<protein>
    <submittedName>
        <fullName evidence="1">Uncharacterized protein</fullName>
    </submittedName>
</protein>
<evidence type="ECO:0000313" key="2">
    <source>
        <dbReference type="Proteomes" id="UP000186817"/>
    </source>
</evidence>
<sequence>MQRRGRVAAVPARAGLGPRSFTASDGADVAAAAPPTYSGDTSVAVTRDAGSWLDGLDLPAEFRNPVPTLQTVPRFLITGEMLTAAALAPGSVATLEALTDPARRPAHPLRDWLDVAGPHTRLDVTLEPLRGLARPHTRLGMPLWSLLEDSQDSTRLEALGMPPWFGYHLIDSAVQTFRGGLSGATVELYGGARVTHLCCERRRLRTWTPRDA</sequence>
<dbReference type="EMBL" id="LSRX01002123">
    <property type="protein sequence ID" value="OLP76148.1"/>
    <property type="molecule type" value="Genomic_DNA"/>
</dbReference>
<reference evidence="1 2" key="1">
    <citation type="submission" date="2016-02" db="EMBL/GenBank/DDBJ databases">
        <title>Genome analysis of coral dinoflagellate symbionts highlights evolutionary adaptations to a symbiotic lifestyle.</title>
        <authorList>
            <person name="Aranda M."/>
            <person name="Li Y."/>
            <person name="Liew Y.J."/>
            <person name="Baumgarten S."/>
            <person name="Simakov O."/>
            <person name="Wilson M."/>
            <person name="Piel J."/>
            <person name="Ashoor H."/>
            <person name="Bougouffa S."/>
            <person name="Bajic V.B."/>
            <person name="Ryu T."/>
            <person name="Ravasi T."/>
            <person name="Bayer T."/>
            <person name="Micklem G."/>
            <person name="Kim H."/>
            <person name="Bhak J."/>
            <person name="Lajeunesse T.C."/>
            <person name="Voolstra C.R."/>
        </authorList>
    </citation>
    <scope>NUCLEOTIDE SEQUENCE [LARGE SCALE GENOMIC DNA]</scope>
    <source>
        <strain evidence="1 2">CCMP2467</strain>
    </source>
</reference>